<dbReference type="Proteomes" id="UP000007954">
    <property type="component" value="Chromosome"/>
</dbReference>
<organism evidence="2 3">
    <name type="scientific">Haloquadratum walsbyi (strain DSM 16854 / JCM 12705 / C23)</name>
    <dbReference type="NCBI Taxonomy" id="768065"/>
    <lineage>
        <taxon>Archaea</taxon>
        <taxon>Methanobacteriati</taxon>
        <taxon>Methanobacteriota</taxon>
        <taxon>Stenosarchaea group</taxon>
        <taxon>Halobacteria</taxon>
        <taxon>Halobacteriales</taxon>
        <taxon>Haloferacaceae</taxon>
        <taxon>Haloquadratum</taxon>
    </lineage>
</organism>
<dbReference type="InterPro" id="IPR055523">
    <property type="entry name" value="DUF7097"/>
</dbReference>
<evidence type="ECO:0000313" key="3">
    <source>
        <dbReference type="Proteomes" id="UP000007954"/>
    </source>
</evidence>
<evidence type="ECO:0000256" key="1">
    <source>
        <dbReference type="SAM" id="MobiDB-lite"/>
    </source>
</evidence>
<dbReference type="KEGG" id="hwc:Hqrw_1324"/>
<dbReference type="AlphaFoldDB" id="G0LHP5"/>
<evidence type="ECO:0000313" key="2">
    <source>
        <dbReference type="EMBL" id="CCC39283.1"/>
    </source>
</evidence>
<sequence>MYKTPDGTSVGVDDPYDHADICDHLTDDGRCRLALSQGDNHPEFATDRREDNYACLAHTYEEKNKITSTGSSDVSSSAEPSIPVSAFRECPHYRSTTAKHACVRCGLEDVRIAHDTDAQSLLEEHHLSYRDNTTQGSGISDTSEGTDETTQNNSESQITCSHEITVALCRWCHSKVHQSIARLEDDVSPDPEAFATREQRRAREQQELGFSPASEKNND</sequence>
<dbReference type="Pfam" id="PF23382">
    <property type="entry name" value="DUF7097"/>
    <property type="match status" value="1"/>
</dbReference>
<dbReference type="HOGENOM" id="CLU_120318_0_0_2"/>
<reference evidence="2 3" key="1">
    <citation type="journal article" date="2011" name="PLoS ONE">
        <title>Haloquadratum walsbyi: limited diversity in a global pond.</title>
        <authorList>
            <person name="Dyall-Smith M."/>
            <person name="Pfeiffer F."/>
            <person name="Klee K."/>
            <person name="Palm P."/>
            <person name="Gross K."/>
            <person name="Schuster S.C."/>
            <person name="Rampp M."/>
            <person name="Oesterhelt D."/>
        </authorList>
    </citation>
    <scope>NUCLEOTIDE SEQUENCE [LARGE SCALE GENOMIC DNA]</scope>
    <source>
        <strain evidence="3">DSM 16854 / JCM 12705 / C23</strain>
    </source>
</reference>
<dbReference type="EMBL" id="FR746099">
    <property type="protein sequence ID" value="CCC39283.1"/>
    <property type="molecule type" value="Genomic_DNA"/>
</dbReference>
<gene>
    <name evidence="2" type="ordered locus">Hqrw_1324</name>
</gene>
<feature type="region of interest" description="Disordered" evidence="1">
    <location>
        <begin position="180"/>
        <end position="219"/>
    </location>
</feature>
<accession>G0LHP5</accession>
<dbReference type="OrthoDB" id="284647at2157"/>
<dbReference type="RefSeq" id="WP_014555178.1">
    <property type="nucleotide sequence ID" value="NC_017459.1"/>
</dbReference>
<feature type="compositionally biased region" description="Polar residues" evidence="1">
    <location>
        <begin position="130"/>
        <end position="157"/>
    </location>
</feature>
<name>G0LHP5_HALWC</name>
<dbReference type="GeneID" id="12445966"/>
<feature type="region of interest" description="Disordered" evidence="1">
    <location>
        <begin position="128"/>
        <end position="157"/>
    </location>
</feature>
<feature type="compositionally biased region" description="Basic and acidic residues" evidence="1">
    <location>
        <begin position="195"/>
        <end position="206"/>
    </location>
</feature>
<proteinExistence type="predicted"/>
<protein>
    <submittedName>
        <fullName evidence="2">Uncharacterized protein</fullName>
    </submittedName>
</protein>